<organism evidence="4 5">
    <name type="scientific">Nanobsidianus stetteri</name>
    <dbReference type="NCBI Taxonomy" id="1294122"/>
    <lineage>
        <taxon>Archaea</taxon>
        <taxon>Nanobdellota</taxon>
        <taxon>Candidatus Nanoarchaeia</taxon>
        <taxon>Nanoarchaeales</taxon>
        <taxon>Nanopusillaceae</taxon>
        <taxon>Candidatus Nanobsidianus</taxon>
    </lineage>
</organism>
<dbReference type="GO" id="GO:0005525">
    <property type="term" value="F:GTP binding"/>
    <property type="evidence" value="ECO:0007669"/>
    <property type="project" value="UniProtKB-KW"/>
</dbReference>
<evidence type="ECO:0000259" key="3">
    <source>
        <dbReference type="PROSITE" id="PS51721"/>
    </source>
</evidence>
<gene>
    <name evidence="4" type="ORF">DDW05_00860</name>
</gene>
<feature type="domain" description="CP-type G" evidence="3">
    <location>
        <begin position="1"/>
        <end position="156"/>
    </location>
</feature>
<dbReference type="SUPFAM" id="SSF52540">
    <property type="entry name" value="P-loop containing nucleoside triphosphate hydrolases"/>
    <property type="match status" value="1"/>
</dbReference>
<dbReference type="PANTHER" id="PTHR11089">
    <property type="entry name" value="GTP-BINDING PROTEIN-RELATED"/>
    <property type="match status" value="1"/>
</dbReference>
<dbReference type="Gene3D" id="3.40.50.300">
    <property type="entry name" value="P-loop containing nucleotide triphosphate hydrolases"/>
    <property type="match status" value="1"/>
</dbReference>
<dbReference type="PROSITE" id="PS51721">
    <property type="entry name" value="G_CP"/>
    <property type="match status" value="1"/>
</dbReference>
<dbReference type="PANTHER" id="PTHR11089:SF30">
    <property type="entry name" value="GUANINE NUCLEOTIDE-BINDING PROTEIN-LIKE 3 HOMOLOG"/>
    <property type="match status" value="1"/>
</dbReference>
<evidence type="ECO:0000256" key="1">
    <source>
        <dbReference type="ARBA" id="ARBA00022741"/>
    </source>
</evidence>
<dbReference type="Pfam" id="PF01926">
    <property type="entry name" value="MMR_HSR1"/>
    <property type="match status" value="1"/>
</dbReference>
<comment type="caution">
    <text evidence="4">The sequence shown here is derived from an EMBL/GenBank/DDBJ whole genome shotgun (WGS) entry which is preliminary data.</text>
</comment>
<evidence type="ECO:0000313" key="5">
    <source>
        <dbReference type="Proteomes" id="UP000245908"/>
    </source>
</evidence>
<dbReference type="AlphaFoldDB" id="A0A2T9WUH3"/>
<evidence type="ECO:0000313" key="4">
    <source>
        <dbReference type="EMBL" id="PVU71449.1"/>
    </source>
</evidence>
<proteinExistence type="predicted"/>
<dbReference type="InterPro" id="IPR050755">
    <property type="entry name" value="TRAFAC_YlqF/YawG_RiboMat"/>
</dbReference>
<dbReference type="InterPro" id="IPR027417">
    <property type="entry name" value="P-loop_NTPase"/>
</dbReference>
<dbReference type="EMBL" id="QEFH01000005">
    <property type="protein sequence ID" value="PVU71449.1"/>
    <property type="molecule type" value="Genomic_DNA"/>
</dbReference>
<sequence>MDTKIKELINKSNILLEILDARFPKLCRIKYIEKYIKNKNKDLILVLNKSDLVSEDFLKKVVEEFSREYITVYMSAIYRKGSRKLRETIKKVGRKYERAYIGVFGYPNTGKSSIINILVGRRSAGTSPKPGFTKHLQIIKLSRKYYLIDSPGIVETKNKYLLAILGAYDIDKLEYPEKAVLYLYKKIGKRPFEEYYNINIENIRDLFIKLREKYNIKKDSDWIKRVSKIILYDWQKGKIKAFFL</sequence>
<keyword evidence="2" id="KW-0342">GTP-binding</keyword>
<protein>
    <submittedName>
        <fullName evidence="4">GTP-binding protein</fullName>
    </submittedName>
</protein>
<reference evidence="4 5" key="1">
    <citation type="journal article" date="2015" name="Appl. Environ. Microbiol.">
        <title>Nanoarchaeota, Their Sulfolobales Host, and Nanoarchaeota Virus Distribution across Yellowstone National Park Hot Springs.</title>
        <authorList>
            <person name="Munson-McGee J.H."/>
            <person name="Field E.K."/>
            <person name="Bateson M."/>
            <person name="Rooney C."/>
            <person name="Stepanauskas R."/>
            <person name="Young M.J."/>
        </authorList>
    </citation>
    <scope>NUCLEOTIDE SEQUENCE [LARGE SCALE GENOMIC DNA]</scope>
    <source>
        <strain evidence="4">SCGC AB-777_O03</strain>
    </source>
</reference>
<dbReference type="PRINTS" id="PR00326">
    <property type="entry name" value="GTP1OBG"/>
</dbReference>
<dbReference type="InterPro" id="IPR030378">
    <property type="entry name" value="G_CP_dom"/>
</dbReference>
<dbReference type="InterPro" id="IPR006073">
    <property type="entry name" value="GTP-bd"/>
</dbReference>
<evidence type="ECO:0000256" key="2">
    <source>
        <dbReference type="ARBA" id="ARBA00023134"/>
    </source>
</evidence>
<name>A0A2T9WUH3_NANST</name>
<dbReference type="Proteomes" id="UP000245908">
    <property type="component" value="Unassembled WGS sequence"/>
</dbReference>
<accession>A0A2T9WUH3</accession>
<keyword evidence="1" id="KW-0547">Nucleotide-binding</keyword>